<comment type="caution">
    <text evidence="2">The sequence shown here is derived from an EMBL/GenBank/DDBJ whole genome shotgun (WGS) entry which is preliminary data.</text>
</comment>
<accession>A0AAD8C4K4</accession>
<dbReference type="AlphaFoldDB" id="A0AAD8C4K4"/>
<organism evidence="2 3">
    <name type="scientific">Biomphalaria pfeifferi</name>
    <name type="common">Bloodfluke planorb</name>
    <name type="synonym">Freshwater snail</name>
    <dbReference type="NCBI Taxonomy" id="112525"/>
    <lineage>
        <taxon>Eukaryota</taxon>
        <taxon>Metazoa</taxon>
        <taxon>Spiralia</taxon>
        <taxon>Lophotrochozoa</taxon>
        <taxon>Mollusca</taxon>
        <taxon>Gastropoda</taxon>
        <taxon>Heterobranchia</taxon>
        <taxon>Euthyneura</taxon>
        <taxon>Panpulmonata</taxon>
        <taxon>Hygrophila</taxon>
        <taxon>Lymnaeoidea</taxon>
        <taxon>Planorbidae</taxon>
        <taxon>Biomphalaria</taxon>
    </lineage>
</organism>
<gene>
    <name evidence="2" type="ORF">Bpfe_004492</name>
</gene>
<feature type="region of interest" description="Disordered" evidence="1">
    <location>
        <begin position="255"/>
        <end position="281"/>
    </location>
</feature>
<dbReference type="EMBL" id="JASAOG010000011">
    <property type="protein sequence ID" value="KAK0066371.1"/>
    <property type="molecule type" value="Genomic_DNA"/>
</dbReference>
<proteinExistence type="predicted"/>
<reference evidence="2" key="1">
    <citation type="journal article" date="2023" name="PLoS Negl. Trop. Dis.">
        <title>A genome sequence for Biomphalaria pfeifferi, the major vector snail for the human-infecting parasite Schistosoma mansoni.</title>
        <authorList>
            <person name="Bu L."/>
            <person name="Lu L."/>
            <person name="Laidemitt M.R."/>
            <person name="Zhang S.M."/>
            <person name="Mutuku M."/>
            <person name="Mkoji G."/>
            <person name="Steinauer M."/>
            <person name="Loker E.S."/>
        </authorList>
    </citation>
    <scope>NUCLEOTIDE SEQUENCE</scope>
    <source>
        <strain evidence="2">KasaAsao</strain>
    </source>
</reference>
<feature type="region of interest" description="Disordered" evidence="1">
    <location>
        <begin position="67"/>
        <end position="102"/>
    </location>
</feature>
<evidence type="ECO:0000256" key="1">
    <source>
        <dbReference type="SAM" id="MobiDB-lite"/>
    </source>
</evidence>
<name>A0AAD8C4K4_BIOPF</name>
<sequence length="469" mass="53125">MKRLDLAENGEGELPTPVVTTRIIAPGELQHRDCLEDDFGDTSLSGARLDDVEWQHVDRVSDIRFSSLASPRGDSSLPPIPKTSSHVTGGLRLEPSTPKKLVHSLRLSKSQNSLTKLKSSESGDFGFLRNNAFFDHQVEKHATHTPTARVEVREPGKSSEGSNVRTFTKSPAYQQKLMPWESARLSPVISADNINNRVIKFLAADNKLHSVPAFRSKLKNSVPTRAMYPSASQNTMTSSHSTARLLASKSHERLNPALSHSPVPRISPFPKAYPTKSRNSVRTREFKQFGPQAKSTEKSVSIRRKIEQYRKKCDEQYTDTLKRLKLEGDHDSKPSHSRPTALPFSGIDFTKILEERMHEHVADDDKVSQREKLKQASRSMVSEYAINARIEKRSLMTSSIFESRPMSRATWKTWRDVNESDAYSDVAQYIRDNDLMDAERERWITAWLEDVQSAMKNMEAESEMNLMDS</sequence>
<evidence type="ECO:0000313" key="2">
    <source>
        <dbReference type="EMBL" id="KAK0066371.1"/>
    </source>
</evidence>
<protein>
    <submittedName>
        <fullName evidence="2">Uncharacterized protein</fullName>
    </submittedName>
</protein>
<dbReference type="Proteomes" id="UP001233172">
    <property type="component" value="Unassembled WGS sequence"/>
</dbReference>
<keyword evidence="3" id="KW-1185">Reference proteome</keyword>
<reference evidence="2" key="2">
    <citation type="submission" date="2023-04" db="EMBL/GenBank/DDBJ databases">
        <authorList>
            <person name="Bu L."/>
            <person name="Lu L."/>
            <person name="Laidemitt M.R."/>
            <person name="Zhang S.M."/>
            <person name="Mutuku M."/>
            <person name="Mkoji G."/>
            <person name="Steinauer M."/>
            <person name="Loker E.S."/>
        </authorList>
    </citation>
    <scope>NUCLEOTIDE SEQUENCE</scope>
    <source>
        <strain evidence="2">KasaAsao</strain>
        <tissue evidence="2">Whole Snail</tissue>
    </source>
</reference>
<evidence type="ECO:0000313" key="3">
    <source>
        <dbReference type="Proteomes" id="UP001233172"/>
    </source>
</evidence>